<dbReference type="Pfam" id="PF00857">
    <property type="entry name" value="Isochorismatase"/>
    <property type="match status" value="1"/>
</dbReference>
<organism evidence="3 4">
    <name type="scientific">Pseudomonas fluorescens ICMP 11288</name>
    <dbReference type="NCBI Taxonomy" id="1198309"/>
    <lineage>
        <taxon>Bacteria</taxon>
        <taxon>Pseudomonadati</taxon>
        <taxon>Pseudomonadota</taxon>
        <taxon>Gammaproteobacteria</taxon>
        <taxon>Pseudomonadales</taxon>
        <taxon>Pseudomonadaceae</taxon>
        <taxon>Pseudomonas</taxon>
    </lineage>
</organism>
<dbReference type="Gene3D" id="3.40.50.850">
    <property type="entry name" value="Isochorismatase-like"/>
    <property type="match status" value="1"/>
</dbReference>
<accession>A0A0W0HQ84</accession>
<dbReference type="InterPro" id="IPR050272">
    <property type="entry name" value="Isochorismatase-like_hydrls"/>
</dbReference>
<comment type="caution">
    <text evidence="3">The sequence shown here is derived from an EMBL/GenBank/DDBJ whole genome shotgun (WGS) entry which is preliminary data.</text>
</comment>
<dbReference type="RefSeq" id="WP_058420966.1">
    <property type="nucleotide sequence ID" value="NZ_LKEF01000028.1"/>
</dbReference>
<evidence type="ECO:0000313" key="4">
    <source>
        <dbReference type="Proteomes" id="UP000054197"/>
    </source>
</evidence>
<dbReference type="EMBL" id="LKEF01000028">
    <property type="protein sequence ID" value="KTB62730.1"/>
    <property type="molecule type" value="Genomic_DNA"/>
</dbReference>
<feature type="domain" description="Isochorismatase-like" evidence="2">
    <location>
        <begin position="5"/>
        <end position="143"/>
    </location>
</feature>
<dbReference type="InterPro" id="IPR036380">
    <property type="entry name" value="Isochorismatase-like_sf"/>
</dbReference>
<name>A0A0W0HQ84_PSEFL</name>
<dbReference type="PANTHER" id="PTHR43540:SF6">
    <property type="entry name" value="ISOCHORISMATASE-LIKE DOMAIN-CONTAINING PROTEIN"/>
    <property type="match status" value="1"/>
</dbReference>
<evidence type="ECO:0000256" key="1">
    <source>
        <dbReference type="ARBA" id="ARBA00022801"/>
    </source>
</evidence>
<dbReference type="PANTHER" id="PTHR43540">
    <property type="entry name" value="PEROXYUREIDOACRYLATE/UREIDOACRYLATE AMIDOHYDROLASE-RELATED"/>
    <property type="match status" value="1"/>
</dbReference>
<gene>
    <name evidence="3" type="ORF">AO063_10810</name>
</gene>
<evidence type="ECO:0000259" key="2">
    <source>
        <dbReference type="Pfam" id="PF00857"/>
    </source>
</evidence>
<evidence type="ECO:0000313" key="3">
    <source>
        <dbReference type="EMBL" id="KTB62730.1"/>
    </source>
</evidence>
<proteinExistence type="predicted"/>
<dbReference type="SUPFAM" id="SSF52499">
    <property type="entry name" value="Isochorismatase-like hydrolases"/>
    <property type="match status" value="1"/>
</dbReference>
<sequence length="180" mass="20012">MSRKALIVIDVQQSFRHSAYWSENDLPQFLKKQQALIDGCVQQGIPVIQVFHVEDQGHFSMASGNVKTLSELSINPDLIIHKRFHSAFAGTPLAARLTEMGVSALIISGIRTEQCCETTTRQASDSGFVVDFVSEATLTFPMTHARSGREYSAAEIRERTELVLEERFARIVTVAQALES</sequence>
<dbReference type="GO" id="GO:0016787">
    <property type="term" value="F:hydrolase activity"/>
    <property type="evidence" value="ECO:0007669"/>
    <property type="project" value="UniProtKB-KW"/>
</dbReference>
<protein>
    <submittedName>
        <fullName evidence="3">Hydrolase</fullName>
    </submittedName>
</protein>
<reference evidence="3 4" key="1">
    <citation type="submission" date="2015-09" db="EMBL/GenBank/DDBJ databases">
        <title>Genome sequence of ICMP 11288.</title>
        <authorList>
            <person name="Visnovsky S."/>
            <person name="Lu A."/>
            <person name="Panda P."/>
            <person name="Pitman A."/>
        </authorList>
    </citation>
    <scope>NUCLEOTIDE SEQUENCE [LARGE SCALE GENOMIC DNA]</scope>
    <source>
        <strain evidence="3 4">ICMP 11288</strain>
    </source>
</reference>
<keyword evidence="1 3" id="KW-0378">Hydrolase</keyword>
<dbReference type="AlphaFoldDB" id="A0A0W0HQ84"/>
<dbReference type="InterPro" id="IPR000868">
    <property type="entry name" value="Isochorismatase-like_dom"/>
</dbReference>
<dbReference type="Proteomes" id="UP000054197">
    <property type="component" value="Unassembled WGS sequence"/>
</dbReference>